<keyword evidence="4" id="KW-1185">Reference proteome</keyword>
<sequence>MHSTHHHSRRTARPLLTLALTALPALALSPAAHATELADGIDVGASYTGESAWNVHGGQDTGGAYAGQFYAGADFDLDKLTGWQGATVHLKLSSRHGDNLSVDELGNTTSVQEIYGGQGQRLANLTLEQHFLGDRLIVEAGRTVANIHFLGSQLCNYFQLNAACGNPTFVFHTSSFTWWPVSSWGGHALAWLTPTIYAHVGAYEVNPKQAQDGEHGLSWSTHDATGVVTPFAVGYKTTAASARLPTMFEVGGWYDASDYQDPLLDANRTPAALSGNDYATRSGGRSGWFVRFEQQLTRPDASGDRGLTVFGNVLGPGRGALQEDWFFDVGFVQKGTFASRPHDTVGFVYTQQRYSDEALENLRLSRAASGGSGTPHASQPMMELSYGIQVTPALRVQPNVIYDIHPDQFGDPSRTRNLPNAWVVGLRVDLQLTDALAAGVREAIGAGR</sequence>
<evidence type="ECO:0000313" key="4">
    <source>
        <dbReference type="Proteomes" id="UP000653472"/>
    </source>
</evidence>
<dbReference type="GO" id="GO:0015288">
    <property type="term" value="F:porin activity"/>
    <property type="evidence" value="ECO:0007669"/>
    <property type="project" value="InterPro"/>
</dbReference>
<dbReference type="InterPro" id="IPR007049">
    <property type="entry name" value="Carb-sel_porin_OprB"/>
</dbReference>
<proteinExistence type="inferred from homology"/>
<evidence type="ECO:0000313" key="3">
    <source>
        <dbReference type="EMBL" id="NKF22123.1"/>
    </source>
</evidence>
<reference evidence="3" key="1">
    <citation type="submission" date="2020-03" db="EMBL/GenBank/DDBJ databases">
        <title>Solimonas marina sp. nov., isolated from deep seawater of the Pacific Ocean.</title>
        <authorList>
            <person name="Liu X."/>
            <person name="Lai Q."/>
            <person name="Sun F."/>
            <person name="Gai Y."/>
            <person name="Li G."/>
            <person name="Shao Z."/>
        </authorList>
    </citation>
    <scope>NUCLEOTIDE SEQUENCE</scope>
    <source>
        <strain evidence="3">C16B3</strain>
    </source>
</reference>
<dbReference type="Gene3D" id="2.40.160.180">
    <property type="entry name" value="Carbohydrate-selective porin OprB"/>
    <property type="match status" value="1"/>
</dbReference>
<evidence type="ECO:0000256" key="1">
    <source>
        <dbReference type="ARBA" id="ARBA00008769"/>
    </source>
</evidence>
<keyword evidence="2" id="KW-0732">Signal</keyword>
<gene>
    <name evidence="3" type="ORF">G7Y82_07320</name>
</gene>
<dbReference type="PANTHER" id="PTHR37944:SF1">
    <property type="entry name" value="PORIN B"/>
    <property type="match status" value="1"/>
</dbReference>
<comment type="similarity">
    <text evidence="1 2">Belongs to the OprB family.</text>
</comment>
<dbReference type="GO" id="GO:0008643">
    <property type="term" value="P:carbohydrate transport"/>
    <property type="evidence" value="ECO:0007669"/>
    <property type="project" value="InterPro"/>
</dbReference>
<name>A0A969W8V1_9GAMM</name>
<protein>
    <submittedName>
        <fullName evidence="3">Carbohydrate porin</fullName>
    </submittedName>
</protein>
<dbReference type="Pfam" id="PF04966">
    <property type="entry name" value="OprB"/>
    <property type="match status" value="1"/>
</dbReference>
<organism evidence="3 4">
    <name type="scientific">Solimonas marina</name>
    <dbReference type="NCBI Taxonomy" id="2714601"/>
    <lineage>
        <taxon>Bacteria</taxon>
        <taxon>Pseudomonadati</taxon>
        <taxon>Pseudomonadota</taxon>
        <taxon>Gammaproteobacteria</taxon>
        <taxon>Nevskiales</taxon>
        <taxon>Nevskiaceae</taxon>
        <taxon>Solimonas</taxon>
    </lineage>
</organism>
<dbReference type="Proteomes" id="UP000653472">
    <property type="component" value="Unassembled WGS sequence"/>
</dbReference>
<dbReference type="GO" id="GO:0016020">
    <property type="term" value="C:membrane"/>
    <property type="evidence" value="ECO:0007669"/>
    <property type="project" value="InterPro"/>
</dbReference>
<evidence type="ECO:0000256" key="2">
    <source>
        <dbReference type="RuleBase" id="RU363072"/>
    </source>
</evidence>
<dbReference type="RefSeq" id="WP_168147373.1">
    <property type="nucleotide sequence ID" value="NZ_JAAVXB010000003.1"/>
</dbReference>
<dbReference type="AlphaFoldDB" id="A0A969W8V1"/>
<dbReference type="PANTHER" id="PTHR37944">
    <property type="entry name" value="PORIN B"/>
    <property type="match status" value="1"/>
</dbReference>
<dbReference type="InterPro" id="IPR052932">
    <property type="entry name" value="OprB_Porin"/>
</dbReference>
<feature type="signal peptide" evidence="2">
    <location>
        <begin position="1"/>
        <end position="34"/>
    </location>
</feature>
<feature type="chain" id="PRO_5038165753" evidence="2">
    <location>
        <begin position="35"/>
        <end position="448"/>
    </location>
</feature>
<dbReference type="EMBL" id="JAAVXB010000003">
    <property type="protein sequence ID" value="NKF22123.1"/>
    <property type="molecule type" value="Genomic_DNA"/>
</dbReference>
<dbReference type="InterPro" id="IPR038673">
    <property type="entry name" value="OprB_sf"/>
</dbReference>
<comment type="caution">
    <text evidence="3">The sequence shown here is derived from an EMBL/GenBank/DDBJ whole genome shotgun (WGS) entry which is preliminary data.</text>
</comment>
<accession>A0A969W8V1</accession>